<keyword evidence="4 6" id="KW-0175">Coiled coil</keyword>
<dbReference type="EMBL" id="CAMAPE010000038">
    <property type="protein sequence ID" value="CAH9100099.1"/>
    <property type="molecule type" value="Genomic_DNA"/>
</dbReference>
<reference evidence="7" key="1">
    <citation type="submission" date="2022-07" db="EMBL/GenBank/DDBJ databases">
        <authorList>
            <person name="Macas J."/>
            <person name="Novak P."/>
            <person name="Neumann P."/>
        </authorList>
    </citation>
    <scope>NUCLEOTIDE SEQUENCE</scope>
</reference>
<evidence type="ECO:0000313" key="7">
    <source>
        <dbReference type="EMBL" id="CAH9100099.1"/>
    </source>
</evidence>
<protein>
    <recommendedName>
        <fullName evidence="9">Protein FLX-like 1</fullName>
    </recommendedName>
</protein>
<dbReference type="AlphaFoldDB" id="A0A9P0ZH41"/>
<evidence type="ECO:0000256" key="5">
    <source>
        <dbReference type="ARBA" id="ARBA00023089"/>
    </source>
</evidence>
<accession>A0A9P0ZH41</accession>
<dbReference type="InterPro" id="IPR040353">
    <property type="entry name" value="FLX/FLX-like"/>
</dbReference>
<dbReference type="Proteomes" id="UP001152484">
    <property type="component" value="Unassembled WGS sequence"/>
</dbReference>
<evidence type="ECO:0000256" key="6">
    <source>
        <dbReference type="SAM" id="Coils"/>
    </source>
</evidence>
<proteinExistence type="inferred from homology"/>
<evidence type="ECO:0000256" key="2">
    <source>
        <dbReference type="ARBA" id="ARBA00022473"/>
    </source>
</evidence>
<evidence type="ECO:0008006" key="9">
    <source>
        <dbReference type="Google" id="ProtNLM"/>
    </source>
</evidence>
<keyword evidence="2" id="KW-0217">Developmental protein</keyword>
<dbReference type="PANTHER" id="PTHR33405">
    <property type="entry name" value="PROTEIN FLX-LIKE 2"/>
    <property type="match status" value="1"/>
</dbReference>
<comment type="similarity">
    <text evidence="1">Belongs to the FLX family.</text>
</comment>
<dbReference type="GO" id="GO:0009908">
    <property type="term" value="P:flower development"/>
    <property type="evidence" value="ECO:0007669"/>
    <property type="project" value="UniProtKB-KW"/>
</dbReference>
<keyword evidence="5" id="KW-0287">Flowering</keyword>
<evidence type="ECO:0000256" key="1">
    <source>
        <dbReference type="ARBA" id="ARBA00005405"/>
    </source>
</evidence>
<comment type="caution">
    <text evidence="7">The sequence shown here is derived from an EMBL/GenBank/DDBJ whole genome shotgun (WGS) entry which is preliminary data.</text>
</comment>
<gene>
    <name evidence="7" type="ORF">CEURO_LOCUS14768</name>
</gene>
<dbReference type="PANTHER" id="PTHR33405:SF7">
    <property type="entry name" value="PROTEIN FLX-LIKE 1"/>
    <property type="match status" value="1"/>
</dbReference>
<dbReference type="GO" id="GO:0030154">
    <property type="term" value="P:cell differentiation"/>
    <property type="evidence" value="ECO:0007669"/>
    <property type="project" value="UniProtKB-KW"/>
</dbReference>
<keyword evidence="8" id="KW-1185">Reference proteome</keyword>
<evidence type="ECO:0000256" key="3">
    <source>
        <dbReference type="ARBA" id="ARBA00022782"/>
    </source>
</evidence>
<organism evidence="7 8">
    <name type="scientific">Cuscuta europaea</name>
    <name type="common">European dodder</name>
    <dbReference type="NCBI Taxonomy" id="41803"/>
    <lineage>
        <taxon>Eukaryota</taxon>
        <taxon>Viridiplantae</taxon>
        <taxon>Streptophyta</taxon>
        <taxon>Embryophyta</taxon>
        <taxon>Tracheophyta</taxon>
        <taxon>Spermatophyta</taxon>
        <taxon>Magnoliopsida</taxon>
        <taxon>eudicotyledons</taxon>
        <taxon>Gunneridae</taxon>
        <taxon>Pentapetalae</taxon>
        <taxon>asterids</taxon>
        <taxon>lamiids</taxon>
        <taxon>Solanales</taxon>
        <taxon>Convolvulaceae</taxon>
        <taxon>Cuscuteae</taxon>
        <taxon>Cuscuta</taxon>
        <taxon>Cuscuta subgen. Cuscuta</taxon>
    </lineage>
</organism>
<keyword evidence="3" id="KW-0221">Differentiation</keyword>
<evidence type="ECO:0000256" key="4">
    <source>
        <dbReference type="ARBA" id="ARBA00023054"/>
    </source>
</evidence>
<evidence type="ECO:0000313" key="8">
    <source>
        <dbReference type="Proteomes" id="UP001152484"/>
    </source>
</evidence>
<dbReference type="OrthoDB" id="1928946at2759"/>
<name>A0A9P0ZH41_CUSEU</name>
<feature type="coiled-coil region" evidence="6">
    <location>
        <begin position="101"/>
        <end position="208"/>
    </location>
</feature>
<sequence length="286" mass="31790">MRESQYGMPPRQIPPHPAILEDHLAAQHAEIQRFLLDNQRFSATHVALKEELEVTQFDLHRTDQYARALYDETGMQIRELHEKSAKMEMDLQAVEVMRVELMRVRADIKGLNGEKQALTTEIQGMTQDLTRMNEDLQKTPAIKAEIENLRQELQRSRAAIENEKKGYAANYEHGQLMQKNFLSMSRELEKLRAEMANAEKKARAAAAAAAANQAAAAGYGTNYANPETSGYAGNYYPAAYGMNPVNPVHSANGLPQAGAGAEGYSQYGPGPTAWGAYNMPQAQGHR</sequence>